<evidence type="ECO:0000256" key="2">
    <source>
        <dbReference type="SAM" id="MobiDB-lite"/>
    </source>
</evidence>
<feature type="region of interest" description="Disordered" evidence="2">
    <location>
        <begin position="1"/>
        <end position="41"/>
    </location>
</feature>
<evidence type="ECO:0000259" key="3">
    <source>
        <dbReference type="Pfam" id="PF12923"/>
    </source>
</evidence>
<dbReference type="GO" id="GO:0006364">
    <property type="term" value="P:rRNA processing"/>
    <property type="evidence" value="ECO:0007669"/>
    <property type="project" value="TreeGrafter"/>
</dbReference>
<dbReference type="PANTHER" id="PTHR13191">
    <property type="entry name" value="RIBOSOMAL RNA PROCESSING PROTEIN 7-RELATED"/>
    <property type="match status" value="1"/>
</dbReference>
<evidence type="ECO:0000313" key="4">
    <source>
        <dbReference type="EMBL" id="KAK9114584.1"/>
    </source>
</evidence>
<dbReference type="GO" id="GO:0000028">
    <property type="term" value="P:ribosomal small subunit assembly"/>
    <property type="evidence" value="ECO:0007669"/>
    <property type="project" value="TreeGrafter"/>
</dbReference>
<feature type="domain" description="Ribosomal RNA-processing protein 7 C-terminal" evidence="3">
    <location>
        <begin position="157"/>
        <end position="278"/>
    </location>
</feature>
<protein>
    <recommendedName>
        <fullName evidence="3">Ribosomal RNA-processing protein 7 C-terminal domain-containing protein</fullName>
    </recommendedName>
</protein>
<dbReference type="InterPro" id="IPR024326">
    <property type="entry name" value="RRP7_C"/>
</dbReference>
<evidence type="ECO:0000256" key="1">
    <source>
        <dbReference type="ARBA" id="ARBA00006110"/>
    </source>
</evidence>
<reference evidence="4 5" key="1">
    <citation type="submission" date="2024-01" db="EMBL/GenBank/DDBJ databases">
        <title>Genome assemblies of Stephania.</title>
        <authorList>
            <person name="Yang L."/>
        </authorList>
    </citation>
    <scope>NUCLEOTIDE SEQUENCE [LARGE SCALE GENOMIC DNA]</scope>
    <source>
        <strain evidence="4">YNDBR</strain>
        <tissue evidence="4">Leaf</tissue>
    </source>
</reference>
<comment type="caution">
    <text evidence="4">The sequence shown here is derived from an EMBL/GenBank/DDBJ whole genome shotgun (WGS) entry which is preliminary data.</text>
</comment>
<dbReference type="Gene3D" id="6.10.250.1770">
    <property type="match status" value="1"/>
</dbReference>
<dbReference type="PANTHER" id="PTHR13191:SF0">
    <property type="entry name" value="RIBOSOMAL RNA-PROCESSING PROTEIN 7 HOMOLOG A-RELATED"/>
    <property type="match status" value="1"/>
</dbReference>
<accession>A0AAP0IFH9</accession>
<evidence type="ECO:0000313" key="5">
    <source>
        <dbReference type="Proteomes" id="UP001420932"/>
    </source>
</evidence>
<organism evidence="4 5">
    <name type="scientific">Stephania yunnanensis</name>
    <dbReference type="NCBI Taxonomy" id="152371"/>
    <lineage>
        <taxon>Eukaryota</taxon>
        <taxon>Viridiplantae</taxon>
        <taxon>Streptophyta</taxon>
        <taxon>Embryophyta</taxon>
        <taxon>Tracheophyta</taxon>
        <taxon>Spermatophyta</taxon>
        <taxon>Magnoliopsida</taxon>
        <taxon>Ranunculales</taxon>
        <taxon>Menispermaceae</taxon>
        <taxon>Menispermoideae</taxon>
        <taxon>Cissampelideae</taxon>
        <taxon>Stephania</taxon>
    </lineage>
</organism>
<dbReference type="EMBL" id="JBBNAF010000009">
    <property type="protein sequence ID" value="KAK9114584.1"/>
    <property type="molecule type" value="Genomic_DNA"/>
</dbReference>
<feature type="compositionally biased region" description="Basic residues" evidence="2">
    <location>
        <begin position="85"/>
        <end position="112"/>
    </location>
</feature>
<dbReference type="AlphaFoldDB" id="A0AAP0IFH9"/>
<keyword evidence="5" id="KW-1185">Reference proteome</keyword>
<dbReference type="InterPro" id="IPR040446">
    <property type="entry name" value="RRP7"/>
</dbReference>
<sequence>MMDEKKLKREGKRSNKEGTKFRKRKLLENENSTEQVEGDQFHLKDEVVTTGVEMVLESNQSENQSIIKNDAKAQKTDLGSEIVTKKPRKSREKGHKLLLIKEKSRKSSKKKDHQLTINGVKSVEGRTEATDHAVYDMTSEDEDCSKGMKKWIVEYHQSRPGVKVVLDSIDEFVTAHEAQLEEDSEKIRNADDGWVVVEHQKGRKKTTDSKSGITVGSVAQAALLELANKKKHKDVELGFYRNQRKDAQRNEIMMLQNKFELDKKRIQQLRAARKFKPY</sequence>
<dbReference type="GO" id="GO:0032545">
    <property type="term" value="C:CURI complex"/>
    <property type="evidence" value="ECO:0007669"/>
    <property type="project" value="TreeGrafter"/>
</dbReference>
<dbReference type="Proteomes" id="UP001420932">
    <property type="component" value="Unassembled WGS sequence"/>
</dbReference>
<proteinExistence type="inferred from homology"/>
<gene>
    <name evidence="4" type="ORF">Syun_021381</name>
</gene>
<feature type="region of interest" description="Disordered" evidence="2">
    <location>
        <begin position="60"/>
        <end position="123"/>
    </location>
</feature>
<feature type="compositionally biased region" description="Basic and acidic residues" evidence="2">
    <location>
        <begin position="1"/>
        <end position="20"/>
    </location>
</feature>
<dbReference type="GO" id="GO:0034456">
    <property type="term" value="C:UTP-C complex"/>
    <property type="evidence" value="ECO:0007669"/>
    <property type="project" value="TreeGrafter"/>
</dbReference>
<comment type="similarity">
    <text evidence="1">Belongs to the RRP7 family.</text>
</comment>
<dbReference type="Pfam" id="PF12923">
    <property type="entry name" value="RRP7"/>
    <property type="match status" value="1"/>
</dbReference>
<name>A0AAP0IFH9_9MAGN</name>